<organism evidence="2 3">
    <name type="scientific">Trichomalopsis sarcophagae</name>
    <dbReference type="NCBI Taxonomy" id="543379"/>
    <lineage>
        <taxon>Eukaryota</taxon>
        <taxon>Metazoa</taxon>
        <taxon>Ecdysozoa</taxon>
        <taxon>Arthropoda</taxon>
        <taxon>Hexapoda</taxon>
        <taxon>Insecta</taxon>
        <taxon>Pterygota</taxon>
        <taxon>Neoptera</taxon>
        <taxon>Endopterygota</taxon>
        <taxon>Hymenoptera</taxon>
        <taxon>Apocrita</taxon>
        <taxon>Proctotrupomorpha</taxon>
        <taxon>Chalcidoidea</taxon>
        <taxon>Pteromalidae</taxon>
        <taxon>Pteromalinae</taxon>
        <taxon>Trichomalopsis</taxon>
    </lineage>
</organism>
<keyword evidence="1" id="KW-0812">Transmembrane</keyword>
<reference evidence="2 3" key="1">
    <citation type="journal article" date="2017" name="Curr. Biol.">
        <title>The Evolution of Venom by Co-option of Single-Copy Genes.</title>
        <authorList>
            <person name="Martinson E.O."/>
            <person name="Mrinalini"/>
            <person name="Kelkar Y.D."/>
            <person name="Chang C.H."/>
            <person name="Werren J.H."/>
        </authorList>
    </citation>
    <scope>NUCLEOTIDE SEQUENCE [LARGE SCALE GENOMIC DNA]</scope>
    <source>
        <strain evidence="2 3">Alberta</strain>
        <tissue evidence="2">Whole body</tissue>
    </source>
</reference>
<keyword evidence="1" id="KW-1133">Transmembrane helix</keyword>
<evidence type="ECO:0000313" key="2">
    <source>
        <dbReference type="EMBL" id="OXU17226.1"/>
    </source>
</evidence>
<sequence>MGLLILELRFSVLIMWTSVILAVRNNLVFMQYLQTEKIKNNKKIIIYDGHIFSTAAMISSAFIIKWHGSATKANLRSRQSRGTSDTIHFYIGVWILHSTKKK</sequence>
<evidence type="ECO:0000313" key="3">
    <source>
        <dbReference type="Proteomes" id="UP000215335"/>
    </source>
</evidence>
<gene>
    <name evidence="2" type="ORF">TSAR_015619</name>
</gene>
<feature type="transmembrane region" description="Helical" evidence="1">
    <location>
        <begin position="44"/>
        <end position="64"/>
    </location>
</feature>
<dbReference type="Proteomes" id="UP000215335">
    <property type="component" value="Unassembled WGS sequence"/>
</dbReference>
<protein>
    <submittedName>
        <fullName evidence="2">Uncharacterized protein</fullName>
    </submittedName>
</protein>
<name>A0A232EFU6_9HYME</name>
<keyword evidence="1" id="KW-0472">Membrane</keyword>
<accession>A0A232EFU6</accession>
<proteinExistence type="predicted"/>
<keyword evidence="3" id="KW-1185">Reference proteome</keyword>
<dbReference type="EMBL" id="NNAY01004928">
    <property type="protein sequence ID" value="OXU17226.1"/>
    <property type="molecule type" value="Genomic_DNA"/>
</dbReference>
<evidence type="ECO:0000256" key="1">
    <source>
        <dbReference type="SAM" id="Phobius"/>
    </source>
</evidence>
<dbReference type="AlphaFoldDB" id="A0A232EFU6"/>
<feature type="transmembrane region" description="Helical" evidence="1">
    <location>
        <begin position="6"/>
        <end position="23"/>
    </location>
</feature>
<comment type="caution">
    <text evidence="2">The sequence shown here is derived from an EMBL/GenBank/DDBJ whole genome shotgun (WGS) entry which is preliminary data.</text>
</comment>